<sequence>MVESEDEEEGNDNNADMEEHNQSMAVDEAMDVSEPQYSQNLVDDQESHVDIGVEGTSEVKFSQQKLPRTKSKSKAKGKPPKKKARVLSSEAESEEDYIADEPSAEEPLDEDEDEDEFSMDDEKPTKAQNKRKGVKHASSKGHGAKRKVKGESTAAKTTQDKGSFAAESSRGEMAGIKRPRARSVKSEDVPVDVVGDHIPPADSTSQGDAETTSPTKEEDPHPPAKKRRLPTMRKNKGAPNTPSSSKPSPLPTITKSILPDVNKSTPATRKPAATAGNADLDLTNASVYASLFKASAGASSNRRTNEERRKELDKMREDARAKRAEEAKYSFDLQEQTDKIARFEEPMRQVQSYALFPNSLAARWRQDWDERRARDKRGQKHERNSSNTVEEGEMKEALTPVR</sequence>
<feature type="compositionally biased region" description="Low complexity" evidence="1">
    <location>
        <begin position="239"/>
        <end position="256"/>
    </location>
</feature>
<feature type="compositionally biased region" description="Basic and acidic residues" evidence="1">
    <location>
        <begin position="303"/>
        <end position="327"/>
    </location>
</feature>
<evidence type="ECO:0000256" key="1">
    <source>
        <dbReference type="SAM" id="MobiDB-lite"/>
    </source>
</evidence>
<evidence type="ECO:0000313" key="3">
    <source>
        <dbReference type="Proteomes" id="UP000308652"/>
    </source>
</evidence>
<proteinExistence type="predicted"/>
<protein>
    <submittedName>
        <fullName evidence="2">Uncharacterized protein</fullName>
    </submittedName>
</protein>
<feature type="region of interest" description="Disordered" evidence="1">
    <location>
        <begin position="293"/>
        <end position="327"/>
    </location>
</feature>
<keyword evidence="3" id="KW-1185">Reference proteome</keyword>
<feature type="compositionally biased region" description="Basic residues" evidence="1">
    <location>
        <begin position="67"/>
        <end position="85"/>
    </location>
</feature>
<evidence type="ECO:0000313" key="2">
    <source>
        <dbReference type="EMBL" id="TFK43164.1"/>
    </source>
</evidence>
<name>A0A5C3MCM6_9AGAR</name>
<organism evidence="2 3">
    <name type="scientific">Crucibulum laeve</name>
    <dbReference type="NCBI Taxonomy" id="68775"/>
    <lineage>
        <taxon>Eukaryota</taxon>
        <taxon>Fungi</taxon>
        <taxon>Dikarya</taxon>
        <taxon>Basidiomycota</taxon>
        <taxon>Agaricomycotina</taxon>
        <taxon>Agaricomycetes</taxon>
        <taxon>Agaricomycetidae</taxon>
        <taxon>Agaricales</taxon>
        <taxon>Agaricineae</taxon>
        <taxon>Nidulariaceae</taxon>
        <taxon>Crucibulum</taxon>
    </lineage>
</organism>
<dbReference type="Proteomes" id="UP000308652">
    <property type="component" value="Unassembled WGS sequence"/>
</dbReference>
<feature type="region of interest" description="Disordered" evidence="1">
    <location>
        <begin position="1"/>
        <end position="281"/>
    </location>
</feature>
<gene>
    <name evidence="2" type="ORF">BDQ12DRAFT_674505</name>
</gene>
<feature type="compositionally biased region" description="Basic residues" evidence="1">
    <location>
        <begin position="128"/>
        <end position="148"/>
    </location>
</feature>
<feature type="region of interest" description="Disordered" evidence="1">
    <location>
        <begin position="370"/>
        <end position="402"/>
    </location>
</feature>
<feature type="compositionally biased region" description="Polar residues" evidence="1">
    <location>
        <begin position="202"/>
        <end position="214"/>
    </location>
</feature>
<accession>A0A5C3MCM6</accession>
<dbReference type="OrthoDB" id="3362703at2759"/>
<dbReference type="EMBL" id="ML213591">
    <property type="protein sequence ID" value="TFK43164.1"/>
    <property type="molecule type" value="Genomic_DNA"/>
</dbReference>
<reference evidence="2 3" key="1">
    <citation type="journal article" date="2019" name="Nat. Ecol. Evol.">
        <title>Megaphylogeny resolves global patterns of mushroom evolution.</title>
        <authorList>
            <person name="Varga T."/>
            <person name="Krizsan K."/>
            <person name="Foldi C."/>
            <person name="Dima B."/>
            <person name="Sanchez-Garcia M."/>
            <person name="Sanchez-Ramirez S."/>
            <person name="Szollosi G.J."/>
            <person name="Szarkandi J.G."/>
            <person name="Papp V."/>
            <person name="Albert L."/>
            <person name="Andreopoulos W."/>
            <person name="Angelini C."/>
            <person name="Antonin V."/>
            <person name="Barry K.W."/>
            <person name="Bougher N.L."/>
            <person name="Buchanan P."/>
            <person name="Buyck B."/>
            <person name="Bense V."/>
            <person name="Catcheside P."/>
            <person name="Chovatia M."/>
            <person name="Cooper J."/>
            <person name="Damon W."/>
            <person name="Desjardin D."/>
            <person name="Finy P."/>
            <person name="Geml J."/>
            <person name="Haridas S."/>
            <person name="Hughes K."/>
            <person name="Justo A."/>
            <person name="Karasinski D."/>
            <person name="Kautmanova I."/>
            <person name="Kiss B."/>
            <person name="Kocsube S."/>
            <person name="Kotiranta H."/>
            <person name="LaButti K.M."/>
            <person name="Lechner B.E."/>
            <person name="Liimatainen K."/>
            <person name="Lipzen A."/>
            <person name="Lukacs Z."/>
            <person name="Mihaltcheva S."/>
            <person name="Morgado L.N."/>
            <person name="Niskanen T."/>
            <person name="Noordeloos M.E."/>
            <person name="Ohm R.A."/>
            <person name="Ortiz-Santana B."/>
            <person name="Ovrebo C."/>
            <person name="Racz N."/>
            <person name="Riley R."/>
            <person name="Savchenko A."/>
            <person name="Shiryaev A."/>
            <person name="Soop K."/>
            <person name="Spirin V."/>
            <person name="Szebenyi C."/>
            <person name="Tomsovsky M."/>
            <person name="Tulloss R.E."/>
            <person name="Uehling J."/>
            <person name="Grigoriev I.V."/>
            <person name="Vagvolgyi C."/>
            <person name="Papp T."/>
            <person name="Martin F.M."/>
            <person name="Miettinen O."/>
            <person name="Hibbett D.S."/>
            <person name="Nagy L.G."/>
        </authorList>
    </citation>
    <scope>NUCLEOTIDE SEQUENCE [LARGE SCALE GENOMIC DNA]</scope>
    <source>
        <strain evidence="2 3">CBS 166.37</strain>
    </source>
</reference>
<dbReference type="AlphaFoldDB" id="A0A5C3MCM6"/>
<feature type="compositionally biased region" description="Acidic residues" evidence="1">
    <location>
        <begin position="1"/>
        <end position="11"/>
    </location>
</feature>
<feature type="compositionally biased region" description="Acidic residues" evidence="1">
    <location>
        <begin position="91"/>
        <end position="119"/>
    </location>
</feature>
<feature type="compositionally biased region" description="Basic residues" evidence="1">
    <location>
        <begin position="223"/>
        <end position="236"/>
    </location>
</feature>